<comment type="caution">
    <text evidence="2">The sequence shown here is derived from an EMBL/GenBank/DDBJ whole genome shotgun (WGS) entry which is preliminary data.</text>
</comment>
<dbReference type="AlphaFoldDB" id="A0A4Q0SSN7"/>
<reference evidence="2 3" key="1">
    <citation type="submission" date="2018-11" db="EMBL/GenBank/DDBJ databases">
        <authorList>
            <person name="Mardanov A.V."/>
            <person name="Ravin N.V."/>
            <person name="Dedysh S.N."/>
        </authorList>
    </citation>
    <scope>NUCLEOTIDE SEQUENCE [LARGE SCALE GENOMIC DNA]</scope>
    <source>
        <strain evidence="2 3">AF10</strain>
    </source>
</reference>
<dbReference type="SUPFAM" id="SSF49464">
    <property type="entry name" value="Carboxypeptidase regulatory domain-like"/>
    <property type="match status" value="1"/>
</dbReference>
<dbReference type="EMBL" id="RDSM01000006">
    <property type="protein sequence ID" value="RXH53925.1"/>
    <property type="molecule type" value="Genomic_DNA"/>
</dbReference>
<dbReference type="OrthoDB" id="121990at2"/>
<reference evidence="3" key="2">
    <citation type="submission" date="2019-02" db="EMBL/GenBank/DDBJ databases">
        <title>Granulicella sibirica sp. nov., a psychrotolerant acidobacterium isolated from an organic soil layer in forested tundra, West Siberia.</title>
        <authorList>
            <person name="Oshkin I.Y."/>
            <person name="Kulichevskaya I.S."/>
            <person name="Rijpstra W.I.C."/>
            <person name="Sinninghe Damste J.S."/>
            <person name="Rakitin A.L."/>
            <person name="Ravin N.V."/>
            <person name="Dedysh S.N."/>
        </authorList>
    </citation>
    <scope>NUCLEOTIDE SEQUENCE [LARGE SCALE GENOMIC DNA]</scope>
    <source>
        <strain evidence="3">AF10</strain>
    </source>
</reference>
<protein>
    <recommendedName>
        <fullName evidence="4">Carboxypeptidase regulatory-like domain-containing protein</fullName>
    </recommendedName>
</protein>
<sequence>MSRSKPILVLAFLATLSVDSAHPQSPAAAPESSVALTGSVTGLVYDGETRLPVRFAKINIVAIPSKADVKPAQNQPIPLGFSPQRDRRVQRVYGTSGMDGSFHMEAPEGDYLVAALKPGYITPGAAAAMDFSLSEERLESLIASPPQVHVVAGQTASVSLTLHHGAVITGPR</sequence>
<keyword evidence="1" id="KW-0732">Signal</keyword>
<organism evidence="2 3">
    <name type="scientific">Granulicella sibirica</name>
    <dbReference type="NCBI Taxonomy" id="2479048"/>
    <lineage>
        <taxon>Bacteria</taxon>
        <taxon>Pseudomonadati</taxon>
        <taxon>Acidobacteriota</taxon>
        <taxon>Terriglobia</taxon>
        <taxon>Terriglobales</taxon>
        <taxon>Acidobacteriaceae</taxon>
        <taxon>Granulicella</taxon>
    </lineage>
</organism>
<feature type="signal peptide" evidence="1">
    <location>
        <begin position="1"/>
        <end position="21"/>
    </location>
</feature>
<dbReference type="Gene3D" id="2.60.40.1120">
    <property type="entry name" value="Carboxypeptidase-like, regulatory domain"/>
    <property type="match status" value="1"/>
</dbReference>
<evidence type="ECO:0008006" key="4">
    <source>
        <dbReference type="Google" id="ProtNLM"/>
    </source>
</evidence>
<gene>
    <name evidence="2" type="ORF">GRAN_4894</name>
</gene>
<dbReference type="Proteomes" id="UP000289437">
    <property type="component" value="Unassembled WGS sequence"/>
</dbReference>
<dbReference type="RefSeq" id="WP_128915482.1">
    <property type="nucleotide sequence ID" value="NZ_RDSM01000006.1"/>
</dbReference>
<evidence type="ECO:0000313" key="3">
    <source>
        <dbReference type="Proteomes" id="UP000289437"/>
    </source>
</evidence>
<keyword evidence="3" id="KW-1185">Reference proteome</keyword>
<dbReference type="InterPro" id="IPR008969">
    <property type="entry name" value="CarboxyPept-like_regulatory"/>
</dbReference>
<name>A0A4Q0SSN7_9BACT</name>
<evidence type="ECO:0000313" key="2">
    <source>
        <dbReference type="EMBL" id="RXH53925.1"/>
    </source>
</evidence>
<feature type="chain" id="PRO_5021008503" description="Carboxypeptidase regulatory-like domain-containing protein" evidence="1">
    <location>
        <begin position="22"/>
        <end position="172"/>
    </location>
</feature>
<evidence type="ECO:0000256" key="1">
    <source>
        <dbReference type="SAM" id="SignalP"/>
    </source>
</evidence>
<proteinExistence type="predicted"/>
<accession>A0A4Q0SSN7</accession>